<keyword evidence="3" id="KW-1185">Reference proteome</keyword>
<dbReference type="EMBL" id="BPLQ01006056">
    <property type="protein sequence ID" value="GIY19598.1"/>
    <property type="molecule type" value="Genomic_DNA"/>
</dbReference>
<keyword evidence="1" id="KW-0812">Transmembrane</keyword>
<dbReference type="AlphaFoldDB" id="A0AAV4RBB3"/>
<evidence type="ECO:0000313" key="3">
    <source>
        <dbReference type="Proteomes" id="UP001054837"/>
    </source>
</evidence>
<feature type="transmembrane region" description="Helical" evidence="1">
    <location>
        <begin position="12"/>
        <end position="36"/>
    </location>
</feature>
<proteinExistence type="predicted"/>
<keyword evidence="1" id="KW-1133">Transmembrane helix</keyword>
<reference evidence="2 3" key="1">
    <citation type="submission" date="2021-06" db="EMBL/GenBank/DDBJ databases">
        <title>Caerostris darwini draft genome.</title>
        <authorList>
            <person name="Kono N."/>
            <person name="Arakawa K."/>
        </authorList>
    </citation>
    <scope>NUCLEOTIDE SEQUENCE [LARGE SCALE GENOMIC DNA]</scope>
</reference>
<gene>
    <name evidence="2" type="ORF">CDAR_274081</name>
</gene>
<protein>
    <submittedName>
        <fullName evidence="2">Uncharacterized protein</fullName>
    </submittedName>
</protein>
<sequence length="101" mass="11265">MGAARQMRATSGTRFTVVPAVFSALSAEMWIFFWLWSPRVVGSTAKWLWVDGSFRPIAYISSFEPLLQVLEIILVNTPYADFKQVPLPHCKSQSVGSISQG</sequence>
<comment type="caution">
    <text evidence="2">The sequence shown here is derived from an EMBL/GenBank/DDBJ whole genome shotgun (WGS) entry which is preliminary data.</text>
</comment>
<keyword evidence="1" id="KW-0472">Membrane</keyword>
<evidence type="ECO:0000313" key="2">
    <source>
        <dbReference type="EMBL" id="GIY19598.1"/>
    </source>
</evidence>
<evidence type="ECO:0000256" key="1">
    <source>
        <dbReference type="SAM" id="Phobius"/>
    </source>
</evidence>
<organism evidence="2 3">
    <name type="scientific">Caerostris darwini</name>
    <dbReference type="NCBI Taxonomy" id="1538125"/>
    <lineage>
        <taxon>Eukaryota</taxon>
        <taxon>Metazoa</taxon>
        <taxon>Ecdysozoa</taxon>
        <taxon>Arthropoda</taxon>
        <taxon>Chelicerata</taxon>
        <taxon>Arachnida</taxon>
        <taxon>Araneae</taxon>
        <taxon>Araneomorphae</taxon>
        <taxon>Entelegynae</taxon>
        <taxon>Araneoidea</taxon>
        <taxon>Araneidae</taxon>
        <taxon>Caerostris</taxon>
    </lineage>
</organism>
<name>A0AAV4RBB3_9ARAC</name>
<accession>A0AAV4RBB3</accession>
<dbReference type="Proteomes" id="UP001054837">
    <property type="component" value="Unassembled WGS sequence"/>
</dbReference>